<dbReference type="AlphaFoldDB" id="F0X2S6"/>
<gene>
    <name evidence="1" type="primary">AlNc14C1595G13010</name>
    <name evidence="1" type="ORF">ALNC14_143710</name>
</gene>
<proteinExistence type="predicted"/>
<dbReference type="HOGENOM" id="CLU_1542852_0_0_1"/>
<sequence length="174" mass="19744">MALAEDEQVSAFKHTRVVLKAASDAAQESYAAVPMLRWHLEKSCIASIFTRILCIREEGHRLAGNVCGEEVAETIHDLCGEKEVTSIESSWLSKMRNLIELNAFRTFHMDHLYLTKGHLHVHVTWLSETLKLGSGDENSKCVLRCTRVEIFSSNRKQLGLWVEATMIPIYCIKN</sequence>
<reference evidence="1" key="1">
    <citation type="journal article" date="2011" name="PLoS Biol.">
        <title>Gene gain and loss during evolution of obligate parasitism in the white rust pathogen of Arabidopsis thaliana.</title>
        <authorList>
            <person name="Kemen E."/>
            <person name="Gardiner A."/>
            <person name="Schultz-Larsen T."/>
            <person name="Kemen A.C."/>
            <person name="Balmuth A.L."/>
            <person name="Robert-Seilaniantz A."/>
            <person name="Bailey K."/>
            <person name="Holub E."/>
            <person name="Studholme D.J."/>
            <person name="Maclean D."/>
            <person name="Jones J.D."/>
        </authorList>
    </citation>
    <scope>NUCLEOTIDE SEQUENCE</scope>
</reference>
<protein>
    <submittedName>
        <fullName evidence="1">AlNc14C1595G13010 protein</fullName>
    </submittedName>
</protein>
<reference evidence="1" key="2">
    <citation type="submission" date="2011-02" db="EMBL/GenBank/DDBJ databases">
        <authorList>
            <person name="MacLean D."/>
        </authorList>
    </citation>
    <scope>NUCLEOTIDE SEQUENCE</scope>
</reference>
<organism evidence="1">
    <name type="scientific">Albugo laibachii Nc14</name>
    <dbReference type="NCBI Taxonomy" id="890382"/>
    <lineage>
        <taxon>Eukaryota</taxon>
        <taxon>Sar</taxon>
        <taxon>Stramenopiles</taxon>
        <taxon>Oomycota</taxon>
        <taxon>Peronosporomycetes</taxon>
        <taxon>Albuginales</taxon>
        <taxon>Albuginaceae</taxon>
        <taxon>Albugo</taxon>
    </lineage>
</organism>
<dbReference type="EMBL" id="FR825081">
    <property type="protein sequence ID" value="CCA28227.1"/>
    <property type="molecule type" value="Genomic_DNA"/>
</dbReference>
<evidence type="ECO:0000313" key="1">
    <source>
        <dbReference type="EMBL" id="CCA28227.1"/>
    </source>
</evidence>
<name>F0X2S6_9STRA</name>
<accession>F0X2S6</accession>